<feature type="region of interest" description="Disordered" evidence="6">
    <location>
        <begin position="77"/>
        <end position="103"/>
    </location>
</feature>
<accession>A0A1H5YM37</accession>
<evidence type="ECO:0000256" key="4">
    <source>
        <dbReference type="ARBA" id="ARBA00023082"/>
    </source>
</evidence>
<dbReference type="Gene3D" id="3.10.180.10">
    <property type="entry name" value="2,3-Dihydroxybiphenyl 1,2-Dioxygenase, domain 1"/>
    <property type="match status" value="1"/>
</dbReference>
<evidence type="ECO:0000256" key="3">
    <source>
        <dbReference type="ARBA" id="ARBA00023015"/>
    </source>
</evidence>
<dbReference type="Proteomes" id="UP000236732">
    <property type="component" value="Unassembled WGS sequence"/>
</dbReference>
<dbReference type="InterPro" id="IPR007627">
    <property type="entry name" value="RNA_pol_sigma70_r2"/>
</dbReference>
<comment type="subunit">
    <text evidence="2">Interacts transiently with the RNA polymerase catalytic core formed by RpoA, RpoB, RpoC and RpoZ (2 alpha, 1 beta, 1 beta' and 1 omega subunit) to form the RNA polymerase holoenzyme that can initiate transcription.</text>
</comment>
<comment type="similarity">
    <text evidence="1">Belongs to the sigma-70 factor family. ECF subfamily.</text>
</comment>
<evidence type="ECO:0000313" key="9">
    <source>
        <dbReference type="Proteomes" id="UP000236732"/>
    </source>
</evidence>
<dbReference type="Gene3D" id="1.10.10.10">
    <property type="entry name" value="Winged helix-like DNA-binding domain superfamily/Winged helix DNA-binding domain"/>
    <property type="match status" value="1"/>
</dbReference>
<dbReference type="Pfam" id="PF00903">
    <property type="entry name" value="Glyoxalase"/>
    <property type="match status" value="1"/>
</dbReference>
<evidence type="ECO:0000256" key="1">
    <source>
        <dbReference type="ARBA" id="ARBA00010641"/>
    </source>
</evidence>
<evidence type="ECO:0000313" key="8">
    <source>
        <dbReference type="EMBL" id="SEG24702.1"/>
    </source>
</evidence>
<dbReference type="EMBL" id="FNVT01000002">
    <property type="protein sequence ID" value="SEG24702.1"/>
    <property type="molecule type" value="Genomic_DNA"/>
</dbReference>
<dbReference type="InterPro" id="IPR029068">
    <property type="entry name" value="Glyas_Bleomycin-R_OHBP_Dase"/>
</dbReference>
<sequence>MAEQDWVSERFAEHQDRLHAVAYRMLGSPGEAEDAVQEAWLRVTRADTGQVENPGGWLTTVVARVCLNMLEARRNRHEEPAGALPPEPAVPHASIRPTGQAGPEDEALLADSVGVALMVVLDELTPAERLAFVLHDVFAVSFGEIGTVIDRSPAAARQLASRARRRVQGAAEASDAARSRKREIVAAFLAASRNGDFAALLDLLDPDAVFGEVHGGHAVATFFSGRAQAARLALVDGVPAAVWVHHGRPKAVFRFAISDEKITGIVIDTDPEGLRDLDIVYLPRRRQGAASTGTDLRLSSCTLAVHDLDEALGFYRDVLGFEVRDDVAYEGTRWVSVGPPSQPHVRILLESPGADPGVSPADRRSIADLMAKGLLDRLVFVTDDCDAIFEHIEATGAEVMQEPINRSGGVRDCAFLDPSGNMVRFTQRSR</sequence>
<dbReference type="InterPro" id="IPR037523">
    <property type="entry name" value="VOC_core"/>
</dbReference>
<dbReference type="InterPro" id="IPR036388">
    <property type="entry name" value="WH-like_DNA-bd_sf"/>
</dbReference>
<evidence type="ECO:0000256" key="5">
    <source>
        <dbReference type="ARBA" id="ARBA00023163"/>
    </source>
</evidence>
<dbReference type="Gene3D" id="3.10.450.50">
    <property type="match status" value="1"/>
</dbReference>
<evidence type="ECO:0000256" key="6">
    <source>
        <dbReference type="SAM" id="MobiDB-lite"/>
    </source>
</evidence>
<keyword evidence="3" id="KW-0805">Transcription regulation</keyword>
<gene>
    <name evidence="8" type="ORF">SAMN05444920_102333</name>
</gene>
<dbReference type="Pfam" id="PF08281">
    <property type="entry name" value="Sigma70_r4_2"/>
    <property type="match status" value="1"/>
</dbReference>
<dbReference type="SUPFAM" id="SSF88946">
    <property type="entry name" value="Sigma2 domain of RNA polymerase sigma factors"/>
    <property type="match status" value="1"/>
</dbReference>
<reference evidence="8 9" key="1">
    <citation type="submission" date="2016-10" db="EMBL/GenBank/DDBJ databases">
        <authorList>
            <person name="de Groot N.N."/>
        </authorList>
    </citation>
    <scope>NUCLEOTIDE SEQUENCE [LARGE SCALE GENOMIC DNA]</scope>
    <source>
        <strain evidence="8 9">CGMCC 4.7037</strain>
    </source>
</reference>
<dbReference type="InterPro" id="IPR013325">
    <property type="entry name" value="RNA_pol_sigma_r2"/>
</dbReference>
<dbReference type="GO" id="GO:0016987">
    <property type="term" value="F:sigma factor activity"/>
    <property type="evidence" value="ECO:0007669"/>
    <property type="project" value="UniProtKB-KW"/>
</dbReference>
<keyword evidence="4" id="KW-0731">Sigma factor</keyword>
<dbReference type="Pfam" id="PF04542">
    <property type="entry name" value="Sigma70_r2"/>
    <property type="match status" value="1"/>
</dbReference>
<dbReference type="SUPFAM" id="SSF54427">
    <property type="entry name" value="NTF2-like"/>
    <property type="match status" value="1"/>
</dbReference>
<dbReference type="PANTHER" id="PTHR30173:SF43">
    <property type="entry name" value="ECF RNA POLYMERASE SIGMA FACTOR SIGI-RELATED"/>
    <property type="match status" value="1"/>
</dbReference>
<keyword evidence="5" id="KW-0804">Transcription</keyword>
<dbReference type="AlphaFoldDB" id="A0A1H5YM37"/>
<dbReference type="NCBIfam" id="TIGR02937">
    <property type="entry name" value="sigma70-ECF"/>
    <property type="match status" value="1"/>
</dbReference>
<proteinExistence type="inferred from homology"/>
<name>A0A1H5YM37_9ACTN</name>
<feature type="domain" description="VOC" evidence="7">
    <location>
        <begin position="297"/>
        <end position="428"/>
    </location>
</feature>
<dbReference type="InterPro" id="IPR032710">
    <property type="entry name" value="NTF2-like_dom_sf"/>
</dbReference>
<dbReference type="InterPro" id="IPR013324">
    <property type="entry name" value="RNA_pol_sigma_r3/r4-like"/>
</dbReference>
<dbReference type="GO" id="GO:0003677">
    <property type="term" value="F:DNA binding"/>
    <property type="evidence" value="ECO:0007669"/>
    <property type="project" value="InterPro"/>
</dbReference>
<dbReference type="PROSITE" id="PS51819">
    <property type="entry name" value="VOC"/>
    <property type="match status" value="1"/>
</dbReference>
<dbReference type="InterPro" id="IPR052704">
    <property type="entry name" value="ECF_Sigma-70_Domain"/>
</dbReference>
<dbReference type="GO" id="GO:0006352">
    <property type="term" value="P:DNA-templated transcription initiation"/>
    <property type="evidence" value="ECO:0007669"/>
    <property type="project" value="InterPro"/>
</dbReference>
<dbReference type="RefSeq" id="WP_103955027.1">
    <property type="nucleotide sequence ID" value="NZ_FNVT01000002.1"/>
</dbReference>
<dbReference type="SUPFAM" id="SSF88659">
    <property type="entry name" value="Sigma3 and sigma4 domains of RNA polymerase sigma factors"/>
    <property type="match status" value="1"/>
</dbReference>
<dbReference type="Gene3D" id="1.10.1740.10">
    <property type="match status" value="1"/>
</dbReference>
<dbReference type="InterPro" id="IPR004360">
    <property type="entry name" value="Glyas_Fos-R_dOase_dom"/>
</dbReference>
<dbReference type="PANTHER" id="PTHR30173">
    <property type="entry name" value="SIGMA 19 FACTOR"/>
    <property type="match status" value="1"/>
</dbReference>
<organism evidence="8 9">
    <name type="scientific">Nonomuraea solani</name>
    <dbReference type="NCBI Taxonomy" id="1144553"/>
    <lineage>
        <taxon>Bacteria</taxon>
        <taxon>Bacillati</taxon>
        <taxon>Actinomycetota</taxon>
        <taxon>Actinomycetes</taxon>
        <taxon>Streptosporangiales</taxon>
        <taxon>Streptosporangiaceae</taxon>
        <taxon>Nonomuraea</taxon>
    </lineage>
</organism>
<dbReference type="InterPro" id="IPR014284">
    <property type="entry name" value="RNA_pol_sigma-70_dom"/>
</dbReference>
<dbReference type="SUPFAM" id="SSF54593">
    <property type="entry name" value="Glyoxalase/Bleomycin resistance protein/Dihydroxybiphenyl dioxygenase"/>
    <property type="match status" value="1"/>
</dbReference>
<keyword evidence="9" id="KW-1185">Reference proteome</keyword>
<dbReference type="OrthoDB" id="6689546at2"/>
<protein>
    <submittedName>
        <fullName evidence="8">RNA polymerase sigma factor, sigma-70 family</fullName>
    </submittedName>
</protein>
<evidence type="ECO:0000256" key="2">
    <source>
        <dbReference type="ARBA" id="ARBA00011344"/>
    </source>
</evidence>
<dbReference type="InterPro" id="IPR013249">
    <property type="entry name" value="RNA_pol_sigma70_r4_t2"/>
</dbReference>
<evidence type="ECO:0000259" key="7">
    <source>
        <dbReference type="PROSITE" id="PS51819"/>
    </source>
</evidence>